<dbReference type="InterPro" id="IPR032092">
    <property type="entry name" value="PilW"/>
</dbReference>
<dbReference type="AlphaFoldDB" id="A0A0R0AQZ6"/>
<dbReference type="Proteomes" id="UP000051802">
    <property type="component" value="Unassembled WGS sequence"/>
</dbReference>
<keyword evidence="1" id="KW-0812">Transmembrane</keyword>
<dbReference type="GO" id="GO:0043683">
    <property type="term" value="P:type IV pilus assembly"/>
    <property type="evidence" value="ECO:0007669"/>
    <property type="project" value="InterPro"/>
</dbReference>
<keyword evidence="1" id="KW-1133">Transmembrane helix</keyword>
<keyword evidence="3" id="KW-1185">Reference proteome</keyword>
<dbReference type="STRING" id="676599.ARC20_09915"/>
<dbReference type="OrthoDB" id="5296662at2"/>
<sequence>MRGFRRQAGLTLIEMMIAMVIGLVLMLGLVQVFGASRQAYQLSQGIARNQENGRFAMDFLSRDLRMAGHTGCVNDQQLLTANAAGFPIGGNIRSLFLNEADRNSNTVANIPFPLRFDVAIQGFDAAGTEPGDTVTLSTTPAAGAAADWSPALPDTLANLAHTPIRGSDVVVLRYFSPEETKIQGYTPGGTPAVTYPDEGAAGSTRVATGGHGLYAVADCGGATVFQATAVPGNTGMNVEQSGLNLSSLAFVGTYDGAPAYSAGQASLFRAESVAYYVALNADNVPSLYRAHWEAAPNGTLTAVEDEMVEGVESLQLLYGQDSAALTSMPSGYINESFSAADIGGANNAARWRRIGSVQLGVVVRGGSERAASEQADAGEMSVLAVSINPPADGHYRSVYETTVALRNRLFGN</sequence>
<gene>
    <name evidence="2" type="ORF">ARC20_09915</name>
</gene>
<keyword evidence="1" id="KW-0472">Membrane</keyword>
<dbReference type="PROSITE" id="PS00409">
    <property type="entry name" value="PROKAR_NTER_METHYL"/>
    <property type="match status" value="1"/>
</dbReference>
<dbReference type="Pfam" id="PF16074">
    <property type="entry name" value="PilW"/>
    <property type="match status" value="1"/>
</dbReference>
<feature type="transmembrane region" description="Helical" evidence="1">
    <location>
        <begin position="12"/>
        <end position="34"/>
    </location>
</feature>
<proteinExistence type="predicted"/>
<comment type="caution">
    <text evidence="2">The sequence shown here is derived from an EMBL/GenBank/DDBJ whole genome shotgun (WGS) entry which is preliminary data.</text>
</comment>
<protein>
    <submittedName>
        <fullName evidence="2">Pilus assembly protein PilW</fullName>
    </submittedName>
</protein>
<accession>A0A0R0AQZ6</accession>
<dbReference type="NCBIfam" id="TIGR02532">
    <property type="entry name" value="IV_pilin_GFxxxE"/>
    <property type="match status" value="1"/>
</dbReference>
<dbReference type="EMBL" id="LLXU01000075">
    <property type="protein sequence ID" value="KRG43380.1"/>
    <property type="molecule type" value="Genomic_DNA"/>
</dbReference>
<organism evidence="2 3">
    <name type="scientific">Stenotrophomonas panacihumi</name>
    <dbReference type="NCBI Taxonomy" id="676599"/>
    <lineage>
        <taxon>Bacteria</taxon>
        <taxon>Pseudomonadati</taxon>
        <taxon>Pseudomonadota</taxon>
        <taxon>Gammaproteobacteria</taxon>
        <taxon>Lysobacterales</taxon>
        <taxon>Lysobacteraceae</taxon>
        <taxon>Stenotrophomonas</taxon>
    </lineage>
</organism>
<dbReference type="Pfam" id="PF07963">
    <property type="entry name" value="N_methyl"/>
    <property type="match status" value="1"/>
</dbReference>
<evidence type="ECO:0000313" key="3">
    <source>
        <dbReference type="Proteomes" id="UP000051802"/>
    </source>
</evidence>
<dbReference type="InterPro" id="IPR012902">
    <property type="entry name" value="N_methyl_site"/>
</dbReference>
<reference evidence="2 3" key="1">
    <citation type="submission" date="2015-10" db="EMBL/GenBank/DDBJ databases">
        <title>Genome sequencing and analysis of members of genus Stenotrophomonas.</title>
        <authorList>
            <person name="Patil P.P."/>
            <person name="Midha S."/>
            <person name="Patil P.B."/>
        </authorList>
    </citation>
    <scope>NUCLEOTIDE SEQUENCE [LARGE SCALE GENOMIC DNA]</scope>
    <source>
        <strain evidence="2 3">JCM 16536</strain>
    </source>
</reference>
<evidence type="ECO:0000313" key="2">
    <source>
        <dbReference type="EMBL" id="KRG43380.1"/>
    </source>
</evidence>
<name>A0A0R0AQZ6_9GAMM</name>
<evidence type="ECO:0000256" key="1">
    <source>
        <dbReference type="SAM" id="Phobius"/>
    </source>
</evidence>